<organism evidence="2 3">
    <name type="scientific">Polyangium jinanense</name>
    <dbReference type="NCBI Taxonomy" id="2829994"/>
    <lineage>
        <taxon>Bacteria</taxon>
        <taxon>Pseudomonadati</taxon>
        <taxon>Myxococcota</taxon>
        <taxon>Polyangia</taxon>
        <taxon>Polyangiales</taxon>
        <taxon>Polyangiaceae</taxon>
        <taxon>Polyangium</taxon>
    </lineage>
</organism>
<evidence type="ECO:0000313" key="3">
    <source>
        <dbReference type="Proteomes" id="UP001151081"/>
    </source>
</evidence>
<sequence length="619" mass="62617">MNRANVTLSEVLGAASARAAAMVPESAGYLVLSLCDALGNLPIRVDPAAVTLSAEGVVAVNRQGEVLSGAEAARGLRELLGRLLAVTAGGAPGLSAVARARAQAAERGPGVVAAEIEAALVPLNRGAAKRTLARLARETARAVEAGLVVEPAPLPAPVVVAAPVQAPVVVAAPAPAPVAAAAPAPAPVSARVAAPASVTVVDKVVSVAAIPSLPPDLLFTAPPSGPLREATPTLQDPMSIETTDATPLCSVDLALLEAPAESEKSSPAAAVLPASEPVAAQAQVPVVPAVAESTLLSAREAAVELLPPAEASPAAAPVSVKDAGTRVTHESTWPWPVGLGMRPEAPPPGSARPVAAPPSRVEEARVEEAAAVVHAVPSEVPPSAEELRSFEFEVLTPLPSPAVEKGVEALSLSGFSGIVEALEHPATEPPASVVDPVWVAPSVSVKPVAVEPAVAEEPAAAVVEEAPAEAAFVAAPAKVGPDRVDELLTRFALPEGGEEALFRATASSLKELAGLAPTPYAPEVLPAIRIPARPEGKSPEWLPQVRKEPAELAPAPLVPVSRRMGARVLLPLALLVVVLAGTGVLAWARPGIFARVPRFWKAVPSEGAERPVAATDEAE</sequence>
<dbReference type="Proteomes" id="UP001151081">
    <property type="component" value="Unassembled WGS sequence"/>
</dbReference>
<name>A0A9X4AT95_9BACT</name>
<keyword evidence="1" id="KW-0812">Transmembrane</keyword>
<evidence type="ECO:0000313" key="2">
    <source>
        <dbReference type="EMBL" id="MDC3984008.1"/>
    </source>
</evidence>
<feature type="transmembrane region" description="Helical" evidence="1">
    <location>
        <begin position="568"/>
        <end position="588"/>
    </location>
</feature>
<accession>A0A9X4AT95</accession>
<protein>
    <submittedName>
        <fullName evidence="2">Uncharacterized protein</fullName>
    </submittedName>
</protein>
<dbReference type="RefSeq" id="WP_272424591.1">
    <property type="nucleotide sequence ID" value="NZ_JAGTJJ010000017.1"/>
</dbReference>
<gene>
    <name evidence="2" type="ORF">KEG57_26100</name>
</gene>
<dbReference type="EMBL" id="JAGTJJ010000017">
    <property type="protein sequence ID" value="MDC3984008.1"/>
    <property type="molecule type" value="Genomic_DNA"/>
</dbReference>
<keyword evidence="1" id="KW-0472">Membrane</keyword>
<comment type="caution">
    <text evidence="2">The sequence shown here is derived from an EMBL/GenBank/DDBJ whole genome shotgun (WGS) entry which is preliminary data.</text>
</comment>
<reference evidence="2 3" key="1">
    <citation type="submission" date="2021-04" db="EMBL/GenBank/DDBJ databases">
        <title>Genome analysis of Polyangium sp.</title>
        <authorList>
            <person name="Li Y."/>
            <person name="Wang J."/>
        </authorList>
    </citation>
    <scope>NUCLEOTIDE SEQUENCE [LARGE SCALE GENOMIC DNA]</scope>
    <source>
        <strain evidence="2 3">SDU14</strain>
    </source>
</reference>
<evidence type="ECO:0000256" key="1">
    <source>
        <dbReference type="SAM" id="Phobius"/>
    </source>
</evidence>
<keyword evidence="1" id="KW-1133">Transmembrane helix</keyword>
<dbReference type="AlphaFoldDB" id="A0A9X4AT95"/>
<keyword evidence="3" id="KW-1185">Reference proteome</keyword>
<proteinExistence type="predicted"/>